<sequence length="501" mass="57741">MKKKLLVLSASAVLASHFLVGGEAFAIVSGEKNPYQSKALSIMEPSSTLSYTSKQYKENLEDFIHSITISGYEKYDEPEYAQAVKKYKQRFMAEMEAMNFFLKEEKQIEKSKKDRKALASSTYGLTYQRYISIYNDLKKNKSDFDREIEDIENKNKDLKSFNRKDQYDANIKINELENKILMLGQAFSKTEDVQSLYTRLDLIVGYKTKEREWRKPINKRMLDQKVEDLETIIDEFFEEIGLARPKDIPVLTETNKNDENLKNKLREDAKKAKDDERLRHPRALKQKNTDVQAQSSQTKAVQPSFNFMEIEVPQTVKPQPPVFTETTVHTPMVAAPQIKHETKFEVIQGRNFKSLATVNGEKISDKVEAQMDNAQVKTEKVAAPVSQQENSKTSQSEEPKQATVETETVTESHVIDIDESTTFQKSGYLYGLSQSDTSGYTDREKRAIKRNHVREAEALVNQYVDTHRYQDRIAAQQKVNTLSEAHQNRFNKMINKAYNGQ</sequence>
<evidence type="ECO:0000259" key="3">
    <source>
        <dbReference type="Pfam" id="PF08764"/>
    </source>
</evidence>
<dbReference type="InterPro" id="IPR043071">
    <property type="entry name" value="Staphylcoagulase_N_2"/>
</dbReference>
<evidence type="ECO:0000313" key="5">
    <source>
        <dbReference type="EMBL" id="SUM88282.1"/>
    </source>
</evidence>
<feature type="compositionally biased region" description="Polar residues" evidence="1">
    <location>
        <begin position="385"/>
        <end position="394"/>
    </location>
</feature>
<protein>
    <submittedName>
        <fullName evidence="5">Staphylocoagulase</fullName>
    </submittedName>
</protein>
<dbReference type="RefSeq" id="WP_126496603.1">
    <property type="nucleotide sequence ID" value="NZ_LR962863.1"/>
</dbReference>
<name>A0A7Z7QNY0_STASC</name>
<dbReference type="InterPro" id="IPR014874">
    <property type="entry name" value="Staphylocoagulase_N"/>
</dbReference>
<proteinExistence type="predicted"/>
<feature type="chain" id="PRO_5041101821" evidence="2">
    <location>
        <begin position="27"/>
        <end position="501"/>
    </location>
</feature>
<dbReference type="SUPFAM" id="SSF101094">
    <property type="entry name" value="Staphylocoagulase"/>
    <property type="match status" value="2"/>
</dbReference>
<feature type="domain" description="Staphylocoagulase N-terminal subdomain 1" evidence="3">
    <location>
        <begin position="52"/>
        <end position="269"/>
    </location>
</feature>
<feature type="compositionally biased region" description="Basic and acidic residues" evidence="1">
    <location>
        <begin position="259"/>
        <end position="278"/>
    </location>
</feature>
<gene>
    <name evidence="5" type="primary">coa</name>
    <name evidence="5" type="ORF">NCTC12218_01049</name>
</gene>
<feature type="region of interest" description="Disordered" evidence="1">
    <location>
        <begin position="259"/>
        <end position="300"/>
    </location>
</feature>
<organism evidence="5">
    <name type="scientific">Staphylococcus schleiferi</name>
    <dbReference type="NCBI Taxonomy" id="1295"/>
    <lineage>
        <taxon>Bacteria</taxon>
        <taxon>Bacillati</taxon>
        <taxon>Bacillota</taxon>
        <taxon>Bacilli</taxon>
        <taxon>Bacillales</taxon>
        <taxon>Staphylococcaceae</taxon>
        <taxon>Staphylococcus</taxon>
    </lineage>
</organism>
<dbReference type="Gene3D" id="1.20.120.760">
    <property type="entry name" value="Staphylcoagulase, helix bundle, domain 2"/>
    <property type="match status" value="1"/>
</dbReference>
<dbReference type="EMBL" id="LR962863">
    <property type="protein sequence ID" value="CAD7359404.1"/>
    <property type="molecule type" value="Genomic_DNA"/>
</dbReference>
<evidence type="ECO:0000313" key="6">
    <source>
        <dbReference type="Proteomes" id="UP000264146"/>
    </source>
</evidence>
<accession>A0A7Z7QNY0</accession>
<feature type="compositionally biased region" description="Polar residues" evidence="1">
    <location>
        <begin position="289"/>
        <end position="300"/>
    </location>
</feature>
<feature type="signal peptide" evidence="2">
    <location>
        <begin position="1"/>
        <end position="26"/>
    </location>
</feature>
<evidence type="ECO:0000313" key="4">
    <source>
        <dbReference type="EMBL" id="CAD7359404.1"/>
    </source>
</evidence>
<reference evidence="5" key="1">
    <citation type="submission" date="2018-06" db="EMBL/GenBank/DDBJ databases">
        <authorList>
            <consortium name="Pathogen Informatics"/>
            <person name="Doyle S."/>
        </authorList>
    </citation>
    <scope>NUCLEOTIDE SEQUENCE [LARGE SCALE GENOMIC DNA]</scope>
    <source>
        <strain evidence="5">NCTC12218</strain>
    </source>
</reference>
<dbReference type="AlphaFoldDB" id="A0A7Z7QNY0"/>
<dbReference type="Proteomes" id="UP000264146">
    <property type="component" value="Chromosome"/>
</dbReference>
<reference evidence="4 6" key="2">
    <citation type="submission" date="2020-11" db="EMBL/GenBank/DDBJ databases">
        <authorList>
            <consortium name="Pathogen Informatics"/>
        </authorList>
    </citation>
    <scope>NUCLEOTIDE SEQUENCE [LARGE SCALE GENOMIC DNA]</scope>
    <source>
        <strain evidence="4 6">NCTC12218</strain>
    </source>
</reference>
<dbReference type="Pfam" id="PF08764">
    <property type="entry name" value="Coagulase"/>
    <property type="match status" value="1"/>
</dbReference>
<keyword evidence="2" id="KW-0732">Signal</keyword>
<evidence type="ECO:0000256" key="2">
    <source>
        <dbReference type="SAM" id="SignalP"/>
    </source>
</evidence>
<dbReference type="EMBL" id="UHEF01000001">
    <property type="protein sequence ID" value="SUM88282.1"/>
    <property type="molecule type" value="Genomic_DNA"/>
</dbReference>
<feature type="region of interest" description="Disordered" evidence="1">
    <location>
        <begin position="380"/>
        <end position="410"/>
    </location>
</feature>
<evidence type="ECO:0000256" key="1">
    <source>
        <dbReference type="SAM" id="MobiDB-lite"/>
    </source>
</evidence>